<dbReference type="AlphaFoldDB" id="A0A5J5J205"/>
<keyword evidence="1" id="KW-0472">Membrane</keyword>
<evidence type="ECO:0000256" key="1">
    <source>
        <dbReference type="SAM" id="Phobius"/>
    </source>
</evidence>
<feature type="transmembrane region" description="Helical" evidence="1">
    <location>
        <begin position="22"/>
        <end position="45"/>
    </location>
</feature>
<comment type="caution">
    <text evidence="2">The sequence shown here is derived from an EMBL/GenBank/DDBJ whole genome shotgun (WGS) entry which is preliminary data.</text>
</comment>
<accession>A0A5J5J205</accession>
<dbReference type="Proteomes" id="UP000325827">
    <property type="component" value="Unassembled WGS sequence"/>
</dbReference>
<sequence>MPASAAVAASAPRGRRPRRSGLAFDLTALALVGVLLIGAVVAGALSISQEFYSARAFVERYLGLLAERRAADALALPGVAVDSEELAAAGIGDHASDALLRQAALTSLTDVKVLSEEEAGDLTHVTVSYVAGGYPGTTTFDVERDGWIGIAPAWRFATSPLAVIDLTVRGSMKFDVNGFALDKRQVSPDGVNAVALAPLPMLVFSPGLYSVSVSTAIATTPGVAVLSDSPLTAVPIDVQAQPTAQFVEVVQERVDEFLTACAQQQVLQPTACPFGYRLEDRVVSPPTWSIAQSPTISVVPNGADWQIPATQAIAHIRVEVRSLFDGSLSEIDEDVAFDVSGTIEVLPDGTASIQVSGPGPS</sequence>
<proteinExistence type="predicted"/>
<evidence type="ECO:0000313" key="2">
    <source>
        <dbReference type="EMBL" id="KAA9108571.1"/>
    </source>
</evidence>
<evidence type="ECO:0000313" key="3">
    <source>
        <dbReference type="Proteomes" id="UP000325827"/>
    </source>
</evidence>
<keyword evidence="1" id="KW-1133">Transmembrane helix</keyword>
<dbReference type="OrthoDB" id="3818356at2"/>
<name>A0A5J5J205_9MICO</name>
<reference evidence="3" key="1">
    <citation type="submission" date="2019-09" db="EMBL/GenBank/DDBJ databases">
        <title>Mumia zhuanghuii sp. nov. isolated from the intestinal contents of plateau pika (Ochotona curzoniae) in the Qinghai-Tibet plateau of China.</title>
        <authorList>
            <person name="Tian Z."/>
        </authorList>
    </citation>
    <scope>NUCLEOTIDE SEQUENCE [LARGE SCALE GENOMIC DNA]</scope>
    <source>
        <strain evidence="3">JCM 30598</strain>
    </source>
</reference>
<keyword evidence="1" id="KW-0812">Transmembrane</keyword>
<dbReference type="EMBL" id="VYSA01000002">
    <property type="protein sequence ID" value="KAA9108571.1"/>
    <property type="molecule type" value="Genomic_DNA"/>
</dbReference>
<protein>
    <submittedName>
        <fullName evidence="2">Uncharacterized protein</fullName>
    </submittedName>
</protein>
<gene>
    <name evidence="2" type="ORF">F6B43_13605</name>
</gene>
<keyword evidence="3" id="KW-1185">Reference proteome</keyword>
<organism evidence="2 3">
    <name type="scientific">Microbacterium rhizomatis</name>
    <dbReference type="NCBI Taxonomy" id="1631477"/>
    <lineage>
        <taxon>Bacteria</taxon>
        <taxon>Bacillati</taxon>
        <taxon>Actinomycetota</taxon>
        <taxon>Actinomycetes</taxon>
        <taxon>Micrococcales</taxon>
        <taxon>Microbacteriaceae</taxon>
        <taxon>Microbacterium</taxon>
    </lineage>
</organism>